<dbReference type="Gene3D" id="3.40.630.30">
    <property type="match status" value="1"/>
</dbReference>
<evidence type="ECO:0000313" key="2">
    <source>
        <dbReference type="EMBL" id="AXJ12987.1"/>
    </source>
</evidence>
<dbReference type="EMBL" id="CP022601">
    <property type="protein sequence ID" value="AXJ12987.1"/>
    <property type="molecule type" value="Genomic_DNA"/>
</dbReference>
<accession>A0A345VJT5</accession>
<dbReference type="InterPro" id="IPR051908">
    <property type="entry name" value="Ribosomal_N-acetyltransferase"/>
</dbReference>
<protein>
    <submittedName>
        <fullName evidence="2">Ribosomal N-acetyltransferase YdaF</fullName>
        <ecNumber evidence="2">2.3.1.-</ecNumber>
    </submittedName>
</protein>
<dbReference type="InterPro" id="IPR000182">
    <property type="entry name" value="GNAT_dom"/>
</dbReference>
<dbReference type="GO" id="GO:0008999">
    <property type="term" value="F:protein-N-terminal-alanine acetyltransferase activity"/>
    <property type="evidence" value="ECO:0007669"/>
    <property type="project" value="TreeGrafter"/>
</dbReference>
<dbReference type="Pfam" id="PF13302">
    <property type="entry name" value="Acetyltransf_3"/>
    <property type="match status" value="1"/>
</dbReference>
<dbReference type="InterPro" id="IPR016181">
    <property type="entry name" value="Acyl_CoA_acyltransferase"/>
</dbReference>
<keyword evidence="2" id="KW-0012">Acyltransferase</keyword>
<proteinExistence type="predicted"/>
<dbReference type="SUPFAM" id="SSF55729">
    <property type="entry name" value="Acyl-CoA N-acyltransferases (Nat)"/>
    <property type="match status" value="1"/>
</dbReference>
<dbReference type="Proteomes" id="UP000255411">
    <property type="component" value="Chromosome"/>
</dbReference>
<reference evidence="2 3" key="1">
    <citation type="submission" date="2017-07" db="EMBL/GenBank/DDBJ databases">
        <title>Streptococcus pluranimalium as cause of bovine abortion.</title>
        <authorList>
            <person name="Rodriguez Campos S."/>
            <person name="Gobeli Brawand S."/>
            <person name="Brodard I."/>
            <person name="Rychener L."/>
            <person name="Perreten V."/>
        </authorList>
    </citation>
    <scope>NUCLEOTIDE SEQUENCE [LARGE SCALE GENOMIC DNA]</scope>
    <source>
        <strain evidence="2 3">14A0014</strain>
    </source>
</reference>
<dbReference type="RefSeq" id="WP_115130182.1">
    <property type="nucleotide sequence ID" value="NZ_CP022601.1"/>
</dbReference>
<evidence type="ECO:0000313" key="3">
    <source>
        <dbReference type="Proteomes" id="UP000255411"/>
    </source>
</evidence>
<feature type="domain" description="N-acetyltransferase" evidence="1">
    <location>
        <begin position="33"/>
        <end position="190"/>
    </location>
</feature>
<dbReference type="FunFam" id="3.40.630.30:FF:000047">
    <property type="entry name" value="Acetyltransferase, GNAT family"/>
    <property type="match status" value="1"/>
</dbReference>
<sequence length="230" mass="27003">MKTNHFGQLVGDSLAIVSQGRFPDIEVLSGQTVRIEKVNVSHFDDLYAVYSSLTSPEKFTYMPFSQFEDKEEFGAFFQELLESKDPYYLAIIDQSTEKVVGCFSLMRIDTRNRVIEMGWVIYSDSLQKTKLATEAQYLVTTYVFEDLCYRRYEWKCDSLNEASRRAAERLGFTYEGTFRQAVIYKNRNRDTNWYSIIDKEWSEKKSRLEAWLDDSNFDTNGKQITPLREC</sequence>
<dbReference type="GO" id="GO:1990189">
    <property type="term" value="F:protein N-terminal-serine acetyltransferase activity"/>
    <property type="evidence" value="ECO:0007669"/>
    <property type="project" value="TreeGrafter"/>
</dbReference>
<dbReference type="EC" id="2.3.1.-" evidence="2"/>
<organism evidence="2 3">
    <name type="scientific">Streptococcus pluranimalium</name>
    <dbReference type="NCBI Taxonomy" id="82348"/>
    <lineage>
        <taxon>Bacteria</taxon>
        <taxon>Bacillati</taxon>
        <taxon>Bacillota</taxon>
        <taxon>Bacilli</taxon>
        <taxon>Lactobacillales</taxon>
        <taxon>Streptococcaceae</taxon>
        <taxon>Streptococcus</taxon>
    </lineage>
</organism>
<name>A0A345VJT5_9STRE</name>
<evidence type="ECO:0000259" key="1">
    <source>
        <dbReference type="PROSITE" id="PS51186"/>
    </source>
</evidence>
<gene>
    <name evidence="2" type="primary">ydaF_2</name>
    <name evidence="2" type="ORF">Sp14A_10670</name>
</gene>
<dbReference type="AlphaFoldDB" id="A0A345VJT5"/>
<dbReference type="PANTHER" id="PTHR43441">
    <property type="entry name" value="RIBOSOMAL-PROTEIN-SERINE ACETYLTRANSFERASE"/>
    <property type="match status" value="1"/>
</dbReference>
<dbReference type="PROSITE" id="PS51186">
    <property type="entry name" value="GNAT"/>
    <property type="match status" value="1"/>
</dbReference>
<keyword evidence="2" id="KW-0808">Transferase</keyword>
<dbReference type="PANTHER" id="PTHR43441:SF2">
    <property type="entry name" value="FAMILY ACETYLTRANSFERASE, PUTATIVE (AFU_ORTHOLOGUE AFUA_7G00850)-RELATED"/>
    <property type="match status" value="1"/>
</dbReference>